<evidence type="ECO:0000256" key="1">
    <source>
        <dbReference type="SAM" id="MobiDB-lite"/>
    </source>
</evidence>
<accession>A0A8H3ERU0</accession>
<feature type="compositionally biased region" description="Polar residues" evidence="1">
    <location>
        <begin position="135"/>
        <end position="158"/>
    </location>
</feature>
<gene>
    <name evidence="2" type="ORF">IMSHALPRED_007600</name>
</gene>
<sequence>MGVEIHTEDPISAHASGITPQTAYRSNVESLSQAAITTTPSPYAYQEAQPGVAAPTPTKSSSYGPPAPQPGVAPIPPPPTVTAPPSLPPPPRAGEKPLSPEYYAPVRSMPAQPQPYPSQMSQPTVNLPFTGVPPASTTSTTGMRPSFDPSTQPSNIPASTHMPGRASLEHPPGYVQNPFASDMTPDQRFAAQQNNENRSETLPSLGYIGNPKGPRAGLEDDESVWGTAKKWVKEKAEQASKLEEKVWDTIGPEK</sequence>
<dbReference type="Proteomes" id="UP000664534">
    <property type="component" value="Unassembled WGS sequence"/>
</dbReference>
<feature type="compositionally biased region" description="Pro residues" evidence="1">
    <location>
        <begin position="65"/>
        <end position="92"/>
    </location>
</feature>
<comment type="caution">
    <text evidence="2">The sequence shown here is derived from an EMBL/GenBank/DDBJ whole genome shotgun (WGS) entry which is preliminary data.</text>
</comment>
<protein>
    <submittedName>
        <fullName evidence="2">Uncharacterized protein</fullName>
    </submittedName>
</protein>
<dbReference type="EMBL" id="CAJPDT010000005">
    <property type="protein sequence ID" value="CAF9909092.1"/>
    <property type="molecule type" value="Genomic_DNA"/>
</dbReference>
<dbReference type="OrthoDB" id="5385910at2759"/>
<feature type="region of interest" description="Disordered" evidence="1">
    <location>
        <begin position="39"/>
        <end position="221"/>
    </location>
</feature>
<proteinExistence type="predicted"/>
<dbReference type="AlphaFoldDB" id="A0A8H3ERU0"/>
<feature type="region of interest" description="Disordered" evidence="1">
    <location>
        <begin position="235"/>
        <end position="254"/>
    </location>
</feature>
<feature type="compositionally biased region" description="Polar residues" evidence="1">
    <location>
        <begin position="190"/>
        <end position="202"/>
    </location>
</feature>
<evidence type="ECO:0000313" key="2">
    <source>
        <dbReference type="EMBL" id="CAF9909092.1"/>
    </source>
</evidence>
<reference evidence="2" key="1">
    <citation type="submission" date="2021-03" db="EMBL/GenBank/DDBJ databases">
        <authorList>
            <person name="Tagirdzhanova G."/>
        </authorList>
    </citation>
    <scope>NUCLEOTIDE SEQUENCE</scope>
</reference>
<organism evidence="2 3">
    <name type="scientific">Imshaugia aleurites</name>
    <dbReference type="NCBI Taxonomy" id="172621"/>
    <lineage>
        <taxon>Eukaryota</taxon>
        <taxon>Fungi</taxon>
        <taxon>Dikarya</taxon>
        <taxon>Ascomycota</taxon>
        <taxon>Pezizomycotina</taxon>
        <taxon>Lecanoromycetes</taxon>
        <taxon>OSLEUM clade</taxon>
        <taxon>Lecanoromycetidae</taxon>
        <taxon>Lecanorales</taxon>
        <taxon>Lecanorineae</taxon>
        <taxon>Parmeliaceae</taxon>
        <taxon>Imshaugia</taxon>
    </lineage>
</organism>
<evidence type="ECO:0000313" key="3">
    <source>
        <dbReference type="Proteomes" id="UP000664534"/>
    </source>
</evidence>
<keyword evidence="3" id="KW-1185">Reference proteome</keyword>
<name>A0A8H3ERU0_9LECA</name>